<dbReference type="InterPro" id="IPR004175">
    <property type="entry name" value="RNA_CPDase"/>
</dbReference>
<reference evidence="3" key="1">
    <citation type="submission" date="2020-03" db="EMBL/GenBank/DDBJ databases">
        <title>Five strains of Vibrio campbellii isolated from Mariana Trench.</title>
        <authorList>
            <person name="Liang J."/>
            <person name="Zhang X.-H."/>
        </authorList>
    </citation>
    <scope>NUCLEOTIDE SEQUENCE</scope>
    <source>
        <strain evidence="3">LJC013</strain>
    </source>
</reference>
<gene>
    <name evidence="3" type="primary">thpR</name>
    <name evidence="3" type="ORF">HB762_04185</name>
</gene>
<dbReference type="Pfam" id="PF13563">
    <property type="entry name" value="2_5_RNA_ligase2"/>
    <property type="match status" value="1"/>
</dbReference>
<sequence length="177" mass="20177">MRLFFALTFDKTSKSKLKQIQEKLKQHEIVGRYTRKESFHITLAFIVESTQEESQQLTKILHKLKSSCKQITVDHLGSFHQNGRQLAWLGIEDNRAVTNLQNELIEALEQDGFETESRHYVPHITLARHIDKQAPLDDVKLSPLPLPIDAIALMESKTVEGKLIYRAIAEVACQSSG</sequence>
<evidence type="ECO:0000313" key="4">
    <source>
        <dbReference type="Proteomes" id="UP001059912"/>
    </source>
</evidence>
<evidence type="ECO:0000313" key="3">
    <source>
        <dbReference type="EMBL" id="UTZ30654.1"/>
    </source>
</evidence>
<name>A0ABY5I9K3_9VIBR</name>
<dbReference type="PANTHER" id="PTHR35561:SF1">
    <property type="entry name" value="RNA 2',3'-CYCLIC PHOSPHODIESTERASE"/>
    <property type="match status" value="1"/>
</dbReference>
<feature type="active site" description="Proton acceptor" evidence="2">
    <location>
        <position position="123"/>
    </location>
</feature>
<dbReference type="RefSeq" id="WP_255900306.1">
    <property type="nucleotide sequence ID" value="NZ_CP050470.1"/>
</dbReference>
<dbReference type="InterPro" id="IPR009097">
    <property type="entry name" value="Cyclic_Pdiesterase"/>
</dbReference>
<feature type="short sequence motif" description="HXTX 1" evidence="2">
    <location>
        <begin position="40"/>
        <end position="43"/>
    </location>
</feature>
<dbReference type="Gene3D" id="3.90.1140.10">
    <property type="entry name" value="Cyclic phosphodiesterase"/>
    <property type="match status" value="1"/>
</dbReference>
<dbReference type="SUPFAM" id="SSF55144">
    <property type="entry name" value="LigT-like"/>
    <property type="match status" value="1"/>
</dbReference>
<comment type="similarity">
    <text evidence="2">Belongs to the 2H phosphoesterase superfamily. ThpR family.</text>
</comment>
<protein>
    <recommendedName>
        <fullName evidence="2">RNA 2',3'-cyclic phosphodiesterase</fullName>
        <shortName evidence="2">RNA 2',3'-CPDase</shortName>
        <ecNumber evidence="2">3.1.4.58</ecNumber>
    </recommendedName>
</protein>
<keyword evidence="4" id="KW-1185">Reference proteome</keyword>
<feature type="active site" description="Proton donor" evidence="2">
    <location>
        <position position="40"/>
    </location>
</feature>
<proteinExistence type="inferred from homology"/>
<dbReference type="EC" id="3.1.4.58" evidence="2"/>
<dbReference type="NCBIfam" id="TIGR02258">
    <property type="entry name" value="2_5_ligase"/>
    <property type="match status" value="1"/>
</dbReference>
<feature type="short sequence motif" description="HXTX 2" evidence="2">
    <location>
        <begin position="123"/>
        <end position="126"/>
    </location>
</feature>
<dbReference type="EMBL" id="CP050470">
    <property type="protein sequence ID" value="UTZ30654.1"/>
    <property type="molecule type" value="Genomic_DNA"/>
</dbReference>
<dbReference type="Proteomes" id="UP001059912">
    <property type="component" value="Chromosome 1"/>
</dbReference>
<keyword evidence="1 2" id="KW-0378">Hydrolase</keyword>
<comment type="function">
    <text evidence="2">Hydrolyzes RNA 2',3'-cyclic phosphodiester to an RNA 2'-phosphomonoester.</text>
</comment>
<organism evidence="3 4">
    <name type="scientific">Vibrio campbellii</name>
    <dbReference type="NCBI Taxonomy" id="680"/>
    <lineage>
        <taxon>Bacteria</taxon>
        <taxon>Pseudomonadati</taxon>
        <taxon>Pseudomonadota</taxon>
        <taxon>Gammaproteobacteria</taxon>
        <taxon>Vibrionales</taxon>
        <taxon>Vibrionaceae</taxon>
        <taxon>Vibrio</taxon>
    </lineage>
</organism>
<evidence type="ECO:0000256" key="2">
    <source>
        <dbReference type="HAMAP-Rule" id="MF_01940"/>
    </source>
</evidence>
<evidence type="ECO:0000256" key="1">
    <source>
        <dbReference type="ARBA" id="ARBA00022801"/>
    </source>
</evidence>
<accession>A0ABY5I9K3</accession>
<comment type="catalytic activity">
    <reaction evidence="2">
        <text>a 3'-end 2',3'-cyclophospho-ribonucleotide-RNA + H2O = a 3'-end 2'-phospho-ribonucleotide-RNA + H(+)</text>
        <dbReference type="Rhea" id="RHEA:11828"/>
        <dbReference type="Rhea" id="RHEA-COMP:10464"/>
        <dbReference type="Rhea" id="RHEA-COMP:17353"/>
        <dbReference type="ChEBI" id="CHEBI:15377"/>
        <dbReference type="ChEBI" id="CHEBI:15378"/>
        <dbReference type="ChEBI" id="CHEBI:83064"/>
        <dbReference type="ChEBI" id="CHEBI:173113"/>
        <dbReference type="EC" id="3.1.4.58"/>
    </reaction>
</comment>
<dbReference type="PANTHER" id="PTHR35561">
    <property type="entry name" value="RNA 2',3'-CYCLIC PHOSPHODIESTERASE"/>
    <property type="match status" value="1"/>
</dbReference>
<dbReference type="HAMAP" id="MF_01940">
    <property type="entry name" value="RNA_CPDase"/>
    <property type="match status" value="1"/>
</dbReference>